<evidence type="ECO:0000256" key="7">
    <source>
        <dbReference type="SAM" id="MobiDB-lite"/>
    </source>
</evidence>
<evidence type="ECO:0000256" key="6">
    <source>
        <dbReference type="ARBA" id="ARBA00023180"/>
    </source>
</evidence>
<dbReference type="OrthoDB" id="10262656at2759"/>
<evidence type="ECO:0000259" key="9">
    <source>
        <dbReference type="PROSITE" id="PS50850"/>
    </source>
</evidence>
<proteinExistence type="predicted"/>
<dbReference type="Pfam" id="PF07690">
    <property type="entry name" value="MFS_1"/>
    <property type="match status" value="1"/>
</dbReference>
<dbReference type="EMBL" id="KB726264">
    <property type="protein sequence ID" value="EMT72791.1"/>
    <property type="molecule type" value="Genomic_DNA"/>
</dbReference>
<dbReference type="InterPro" id="IPR011701">
    <property type="entry name" value="MFS"/>
</dbReference>
<feature type="domain" description="Major facilitator superfamily (MFS) profile" evidence="9">
    <location>
        <begin position="49"/>
        <end position="546"/>
    </location>
</feature>
<dbReference type="PROSITE" id="PS50850">
    <property type="entry name" value="MFS"/>
    <property type="match status" value="1"/>
</dbReference>
<reference evidence="11" key="2">
    <citation type="journal article" date="2014" name="PLoS ONE">
        <title>Genome and Transcriptome Analysis of the Fungal Pathogen Fusarium oxysporum f. sp. cubense Causing Banana Vascular Wilt Disease.</title>
        <authorList>
            <person name="Guo L."/>
            <person name="Han L."/>
            <person name="Yang L."/>
            <person name="Zeng H."/>
            <person name="Fan D."/>
            <person name="Zhu Y."/>
            <person name="Feng Y."/>
            <person name="Wang G."/>
            <person name="Peng C."/>
            <person name="Jiang X."/>
            <person name="Zhou D."/>
            <person name="Ni P."/>
            <person name="Liang C."/>
            <person name="Liu L."/>
            <person name="Wang J."/>
            <person name="Mao C."/>
            <person name="Fang X."/>
            <person name="Peng M."/>
            <person name="Huang J."/>
        </authorList>
    </citation>
    <scope>NUCLEOTIDE SEQUENCE [LARGE SCALE GENOMIC DNA]</scope>
    <source>
        <strain evidence="11">race 4</strain>
    </source>
</reference>
<evidence type="ECO:0000256" key="1">
    <source>
        <dbReference type="ARBA" id="ARBA00004141"/>
    </source>
</evidence>
<evidence type="ECO:0000313" key="11">
    <source>
        <dbReference type="Proteomes" id="UP000016929"/>
    </source>
</evidence>
<dbReference type="Gene3D" id="1.20.1250.20">
    <property type="entry name" value="MFS general substrate transporter like domains"/>
    <property type="match status" value="1"/>
</dbReference>
<reference evidence="11" key="1">
    <citation type="submission" date="2012-09" db="EMBL/GenBank/DDBJ databases">
        <title>Genome sequencing and comparative transcriptomics of race 1 and race 4 of banana pathogen: Fusarium oxysporum f. sp. cubense.</title>
        <authorList>
            <person name="Fang X."/>
            <person name="Huang J."/>
        </authorList>
    </citation>
    <scope>NUCLEOTIDE SEQUENCE [LARGE SCALE GENOMIC DNA]</scope>
    <source>
        <strain evidence="11">race 4</strain>
    </source>
</reference>
<dbReference type="AlphaFoldDB" id="N1S5G0"/>
<feature type="transmembrane region" description="Helical" evidence="8">
    <location>
        <begin position="180"/>
        <end position="204"/>
    </location>
</feature>
<dbReference type="InterPro" id="IPR020846">
    <property type="entry name" value="MFS_dom"/>
</dbReference>
<dbReference type="SUPFAM" id="SSF103473">
    <property type="entry name" value="MFS general substrate transporter"/>
    <property type="match status" value="1"/>
</dbReference>
<dbReference type="PANTHER" id="PTHR23504">
    <property type="entry name" value="MAJOR FACILITATOR SUPERFAMILY DOMAIN-CONTAINING PROTEIN 10"/>
    <property type="match status" value="1"/>
</dbReference>
<dbReference type="HOGENOM" id="CLU_001265_54_5_1"/>
<evidence type="ECO:0000256" key="4">
    <source>
        <dbReference type="ARBA" id="ARBA00022989"/>
    </source>
</evidence>
<name>N1S5G0_FUSC4</name>
<dbReference type="Proteomes" id="UP000016929">
    <property type="component" value="Unassembled WGS sequence"/>
</dbReference>
<keyword evidence="11" id="KW-1185">Reference proteome</keyword>
<protein>
    <recommendedName>
        <fullName evidence="9">Major facilitator superfamily (MFS) profile domain-containing protein</fullName>
    </recommendedName>
</protein>
<feature type="transmembrane region" description="Helical" evidence="8">
    <location>
        <begin position="234"/>
        <end position="256"/>
    </location>
</feature>
<keyword evidence="3 8" id="KW-0812">Transmembrane</keyword>
<keyword evidence="2" id="KW-0813">Transport</keyword>
<dbReference type="GO" id="GO:0016020">
    <property type="term" value="C:membrane"/>
    <property type="evidence" value="ECO:0007669"/>
    <property type="project" value="UniProtKB-SubCell"/>
</dbReference>
<evidence type="ECO:0000313" key="10">
    <source>
        <dbReference type="EMBL" id="EMT72791.1"/>
    </source>
</evidence>
<sequence>MTPEPSSRPESPPLSESDDAPLLSRSPSPQSPQPPKPPVSWSSLPNKGQLAVILLARLAEPLSERSLASYLFFQLQWFNPDIDPSEIPKQMGYITATFAAAQCLTSMWWGRAADHPRLGRKRVLLIGLGGSSLSALGMGFSRSLGVAFLFRFCAGALNGNIGVLRTMVSEIVPEKRHKTRAFLLLPMCFNVGVIIGPLLTGFMADPVHTLPSIFGPGSLFGGENGVQWLERFPYALPNLFCFSILMSAFFLVILGLDETHSHLRHRPDPGRRLGKLLLRIILRRKKNDHLYSSIDIEDPSEELMDHDADQEFGESSRPAKAYSKTRPPFRDVLTKNVCLNMLQRFLQSLHHVSAFNSILFSLLPTPKADSTDFHLPFRFTGGLGLSSERMGLANTIIGTIGIPLQLFIYPRLIGKLGVKASYSAFLPLSIIAYFLLPYLVLLPDNNALVWTCLSAVLSLQVLSRTFVNPATMMLVNDSAPSPNLLGTVHGLASSISSAARIMGPTVGGTLLGWGLAHNLVGLPLWVLTILALANWVILWWIDDVNMSE</sequence>
<evidence type="ECO:0000256" key="2">
    <source>
        <dbReference type="ARBA" id="ARBA00022448"/>
    </source>
</evidence>
<feature type="transmembrane region" description="Helical" evidence="8">
    <location>
        <begin position="391"/>
        <end position="409"/>
    </location>
</feature>
<dbReference type="PANTHER" id="PTHR23504:SF6">
    <property type="entry name" value="MULTIDRUG TRANSPORTER, PUTATIVE (AFU_ORTHOLOGUE AFUA_4G08740)-RELATED"/>
    <property type="match status" value="1"/>
</dbReference>
<feature type="compositionally biased region" description="Pro residues" evidence="7">
    <location>
        <begin position="29"/>
        <end position="38"/>
    </location>
</feature>
<feature type="transmembrane region" description="Helical" evidence="8">
    <location>
        <begin position="146"/>
        <end position="168"/>
    </location>
</feature>
<feature type="compositionally biased region" description="Low complexity" evidence="7">
    <location>
        <begin position="1"/>
        <end position="28"/>
    </location>
</feature>
<feature type="transmembrane region" description="Helical" evidence="8">
    <location>
        <begin position="522"/>
        <end position="541"/>
    </location>
</feature>
<organism evidence="10 11">
    <name type="scientific">Fusarium oxysporum f. sp. cubense (strain race 4)</name>
    <name type="common">Panama disease fungus</name>
    <dbReference type="NCBI Taxonomy" id="2502994"/>
    <lineage>
        <taxon>Eukaryota</taxon>
        <taxon>Fungi</taxon>
        <taxon>Dikarya</taxon>
        <taxon>Ascomycota</taxon>
        <taxon>Pezizomycotina</taxon>
        <taxon>Sordariomycetes</taxon>
        <taxon>Hypocreomycetidae</taxon>
        <taxon>Hypocreales</taxon>
        <taxon>Nectriaceae</taxon>
        <taxon>Fusarium</taxon>
        <taxon>Fusarium oxysporum species complex</taxon>
    </lineage>
</organism>
<dbReference type="InterPro" id="IPR036259">
    <property type="entry name" value="MFS_trans_sf"/>
</dbReference>
<evidence type="ECO:0000256" key="8">
    <source>
        <dbReference type="SAM" id="Phobius"/>
    </source>
</evidence>
<dbReference type="GO" id="GO:0022857">
    <property type="term" value="F:transmembrane transporter activity"/>
    <property type="evidence" value="ECO:0007669"/>
    <property type="project" value="InterPro"/>
</dbReference>
<keyword evidence="4 8" id="KW-1133">Transmembrane helix</keyword>
<gene>
    <name evidence="10" type="ORF">FOC4_g10004273</name>
</gene>
<accession>N1S5G0</accession>
<keyword evidence="6" id="KW-0325">Glycoprotein</keyword>
<keyword evidence="5 8" id="KW-0472">Membrane</keyword>
<comment type="subcellular location">
    <subcellularLocation>
        <location evidence="1">Membrane</location>
        <topology evidence="1">Multi-pass membrane protein</topology>
    </subcellularLocation>
</comment>
<evidence type="ECO:0000256" key="3">
    <source>
        <dbReference type="ARBA" id="ARBA00022692"/>
    </source>
</evidence>
<evidence type="ECO:0000256" key="5">
    <source>
        <dbReference type="ARBA" id="ARBA00023136"/>
    </source>
</evidence>
<feature type="region of interest" description="Disordered" evidence="7">
    <location>
        <begin position="1"/>
        <end position="43"/>
    </location>
</feature>
<feature type="transmembrane region" description="Helical" evidence="8">
    <location>
        <begin position="421"/>
        <end position="441"/>
    </location>
</feature>